<dbReference type="KEGG" id="bii:BINDI_1211"/>
<reference evidence="2 3" key="1">
    <citation type="journal article" date="2014" name="Appl. Environ. Microbiol.">
        <title>Genomic encyclopedia of type strains of the genus Bifidobacterium.</title>
        <authorList>
            <person name="Milani C."/>
            <person name="Lugli G.A."/>
            <person name="Duranti S."/>
            <person name="Turroni F."/>
            <person name="Bottacini F."/>
            <person name="Mangifesta M."/>
            <person name="Sanchez B."/>
            <person name="Viappiani A."/>
            <person name="Mancabelli L."/>
            <person name="Taminiau B."/>
            <person name="Delcenserie V."/>
            <person name="Barrangou R."/>
            <person name="Margolles A."/>
            <person name="van Sinderen D."/>
            <person name="Ventura M."/>
        </authorList>
    </citation>
    <scope>NUCLEOTIDE SEQUENCE [LARGE SCALE GENOMIC DNA]</scope>
    <source>
        <strain evidence="2 3">LMG 11587</strain>
    </source>
</reference>
<keyword evidence="1" id="KW-1133">Transmembrane helix</keyword>
<dbReference type="AlphaFoldDB" id="A0A087VVR7"/>
<dbReference type="RefSeq" id="WP_033491195.1">
    <property type="nucleotide sequence ID" value="NZ_CP006018.1"/>
</dbReference>
<sequence>MTFYTYTYLKGGQTDWRLIKIVIIVALALAFLFFLVMYARRKWDRKFKDLAIILGTLLLLAAAIQYSDFTNLRTASVQSGQLTVVIEKSAAKLDVDPRTISINDTSRNNDMIIKTPKGYYTLVFNSSGSEFLLEKADLYKPDITVIGE</sequence>
<protein>
    <recommendedName>
        <fullName evidence="4">DUF3290 domain-containing protein</fullName>
    </recommendedName>
</protein>
<evidence type="ECO:0000313" key="3">
    <source>
        <dbReference type="Proteomes" id="UP000028569"/>
    </source>
</evidence>
<accession>A0A087VVR7</accession>
<evidence type="ECO:0008006" key="4">
    <source>
        <dbReference type="Google" id="ProtNLM"/>
    </source>
</evidence>
<dbReference type="Pfam" id="PF11694">
    <property type="entry name" value="DUF3290"/>
    <property type="match status" value="1"/>
</dbReference>
<feature type="transmembrane region" description="Helical" evidence="1">
    <location>
        <begin position="50"/>
        <end position="67"/>
    </location>
</feature>
<dbReference type="InterPro" id="IPR021707">
    <property type="entry name" value="DUF3290"/>
</dbReference>
<organism evidence="2 3">
    <name type="scientific">Bifidobacterium [indicum] DSM 20214 = LMG 11587</name>
    <dbReference type="NCBI Taxonomy" id="1341694"/>
    <lineage>
        <taxon>Bacteria</taxon>
        <taxon>Bacillati</taxon>
        <taxon>Actinomycetota</taxon>
        <taxon>Actinomycetes</taxon>
        <taxon>Bifidobacteriales</taxon>
        <taxon>Bifidobacteriaceae</taxon>
        <taxon>Bifidobacterium</taxon>
    </lineage>
</organism>
<proteinExistence type="predicted"/>
<feature type="transmembrane region" description="Helical" evidence="1">
    <location>
        <begin position="18"/>
        <end position="38"/>
    </location>
</feature>
<dbReference type="GeneID" id="91566676"/>
<evidence type="ECO:0000256" key="1">
    <source>
        <dbReference type="SAM" id="Phobius"/>
    </source>
</evidence>
<dbReference type="HOGENOM" id="CLU_125416_1_0_11"/>
<keyword evidence="3" id="KW-1185">Reference proteome</keyword>
<dbReference type="OrthoDB" id="3232508at2"/>
<dbReference type="EMBL" id="CP006018">
    <property type="protein sequence ID" value="AIC92467.1"/>
    <property type="molecule type" value="Genomic_DNA"/>
</dbReference>
<keyword evidence="1" id="KW-0472">Membrane</keyword>
<dbReference type="Proteomes" id="UP000028569">
    <property type="component" value="Chromosome"/>
</dbReference>
<name>A0A087VVR7_9BIFI</name>
<keyword evidence="1" id="KW-0812">Transmembrane</keyword>
<gene>
    <name evidence="2" type="ORF">BINDI_1211</name>
</gene>
<evidence type="ECO:0000313" key="2">
    <source>
        <dbReference type="EMBL" id="AIC92467.1"/>
    </source>
</evidence>